<feature type="transmembrane region" description="Helical" evidence="5">
    <location>
        <begin position="203"/>
        <end position="221"/>
    </location>
</feature>
<dbReference type="AlphaFoldDB" id="A0A1C2E180"/>
<keyword evidence="7" id="KW-1185">Reference proteome</keyword>
<evidence type="ECO:0000313" key="7">
    <source>
        <dbReference type="Proteomes" id="UP000094412"/>
    </source>
</evidence>
<feature type="transmembrane region" description="Helical" evidence="5">
    <location>
        <begin position="172"/>
        <end position="191"/>
    </location>
</feature>
<organism evidence="6 7">
    <name type="scientific">Mesorhizobium hungaricum</name>
    <dbReference type="NCBI Taxonomy" id="1566387"/>
    <lineage>
        <taxon>Bacteria</taxon>
        <taxon>Pseudomonadati</taxon>
        <taxon>Pseudomonadota</taxon>
        <taxon>Alphaproteobacteria</taxon>
        <taxon>Hyphomicrobiales</taxon>
        <taxon>Phyllobacteriaceae</taxon>
        <taxon>Mesorhizobium</taxon>
    </lineage>
</organism>
<accession>A0A1C2E180</accession>
<dbReference type="RefSeq" id="WP_065997700.1">
    <property type="nucleotide sequence ID" value="NZ_MDEO01000029.1"/>
</dbReference>
<gene>
    <name evidence="6" type="ORF">QV13_08765</name>
</gene>
<dbReference type="EMBL" id="MDEO01000029">
    <property type="protein sequence ID" value="OCX20751.1"/>
    <property type="molecule type" value="Genomic_DNA"/>
</dbReference>
<evidence type="ECO:0008006" key="8">
    <source>
        <dbReference type="Google" id="ProtNLM"/>
    </source>
</evidence>
<feature type="transmembrane region" description="Helical" evidence="5">
    <location>
        <begin position="141"/>
        <end position="160"/>
    </location>
</feature>
<feature type="transmembrane region" description="Helical" evidence="5">
    <location>
        <begin position="32"/>
        <end position="52"/>
    </location>
</feature>
<feature type="transmembrane region" description="Helical" evidence="5">
    <location>
        <begin position="72"/>
        <end position="97"/>
    </location>
</feature>
<feature type="transmembrane region" description="Helical" evidence="5">
    <location>
        <begin position="233"/>
        <end position="251"/>
    </location>
</feature>
<reference evidence="6 7" key="1">
    <citation type="submission" date="2016-08" db="EMBL/GenBank/DDBJ databases">
        <title>Whole genome sequence of Mesorhizobium sp. strain UASWS1009 isolated from industrial sewage.</title>
        <authorList>
            <person name="Crovadore J."/>
            <person name="Calmin G."/>
            <person name="Chablais R."/>
            <person name="Cochard B."/>
            <person name="Lefort F."/>
        </authorList>
    </citation>
    <scope>NUCLEOTIDE SEQUENCE [LARGE SCALE GENOMIC DNA]</scope>
    <source>
        <strain evidence="6 7">UASWS1009</strain>
    </source>
</reference>
<evidence type="ECO:0000256" key="5">
    <source>
        <dbReference type="SAM" id="Phobius"/>
    </source>
</evidence>
<dbReference type="PANTHER" id="PTHR22911:SF6">
    <property type="entry name" value="SOLUTE CARRIER FAMILY 35 MEMBER G1"/>
    <property type="match status" value="1"/>
</dbReference>
<evidence type="ECO:0000256" key="3">
    <source>
        <dbReference type="ARBA" id="ARBA00022989"/>
    </source>
</evidence>
<dbReference type="Proteomes" id="UP000094412">
    <property type="component" value="Unassembled WGS sequence"/>
</dbReference>
<dbReference type="GO" id="GO:0016020">
    <property type="term" value="C:membrane"/>
    <property type="evidence" value="ECO:0007669"/>
    <property type="project" value="UniProtKB-SubCell"/>
</dbReference>
<dbReference type="PANTHER" id="PTHR22911">
    <property type="entry name" value="ACYL-MALONYL CONDENSING ENZYME-RELATED"/>
    <property type="match status" value="1"/>
</dbReference>
<evidence type="ECO:0000313" key="6">
    <source>
        <dbReference type="EMBL" id="OCX20751.1"/>
    </source>
</evidence>
<proteinExistence type="predicted"/>
<comment type="subcellular location">
    <subcellularLocation>
        <location evidence="1">Membrane</location>
        <topology evidence="1">Multi-pass membrane protein</topology>
    </subcellularLocation>
</comment>
<keyword evidence="3 5" id="KW-1133">Transmembrane helix</keyword>
<protein>
    <recommendedName>
        <fullName evidence="8">EamA domain-containing protein</fullName>
    </recommendedName>
</protein>
<feature type="transmembrane region" description="Helical" evidence="5">
    <location>
        <begin position="6"/>
        <end position="25"/>
    </location>
</feature>
<feature type="transmembrane region" description="Helical" evidence="5">
    <location>
        <begin position="257"/>
        <end position="276"/>
    </location>
</feature>
<sequence>MQTSTPIYIVMEMACFVLIATLLRISSAEISIYQLTFLRYGSSFLLLLPFSFKLCPRMEITDVKRHAPRSLLIYISALAWTYAIHSIDVGLAQALLYTKTILLGALAGRLGSAAPSRVEWICITTGVAGVILAVSPSLNSAPVPGAAAALLSALTASVIASQTRLIGAFQAPIMATLITSALTCAFALPLAAISWRPLNLDEVILVCAIGLLTTISQALLFRVFPRSGLPRIAIIDLGRIILATLAGVIFFKNAVTPSYIVGILIISLSIFSAIRFS</sequence>
<dbReference type="InterPro" id="IPR037185">
    <property type="entry name" value="EmrE-like"/>
</dbReference>
<keyword evidence="2 5" id="KW-0812">Transmembrane</keyword>
<dbReference type="SUPFAM" id="SSF103481">
    <property type="entry name" value="Multidrug resistance efflux transporter EmrE"/>
    <property type="match status" value="2"/>
</dbReference>
<dbReference type="STRING" id="1566387.QV13_08765"/>
<comment type="caution">
    <text evidence="6">The sequence shown here is derived from an EMBL/GenBank/DDBJ whole genome shotgun (WGS) entry which is preliminary data.</text>
</comment>
<evidence type="ECO:0000256" key="1">
    <source>
        <dbReference type="ARBA" id="ARBA00004141"/>
    </source>
</evidence>
<evidence type="ECO:0000256" key="2">
    <source>
        <dbReference type="ARBA" id="ARBA00022692"/>
    </source>
</evidence>
<name>A0A1C2E180_9HYPH</name>
<keyword evidence="4 5" id="KW-0472">Membrane</keyword>
<evidence type="ECO:0000256" key="4">
    <source>
        <dbReference type="ARBA" id="ARBA00023136"/>
    </source>
</evidence>